<evidence type="ECO:0000313" key="1">
    <source>
        <dbReference type="EMBL" id="CRG88258.1"/>
    </source>
</evidence>
<name>A0A0U1LY28_TALIS</name>
<protein>
    <submittedName>
        <fullName evidence="1">Uncharacterized protein</fullName>
    </submittedName>
</protein>
<dbReference type="OrthoDB" id="4222024at2759"/>
<keyword evidence="2" id="KW-1185">Reference proteome</keyword>
<accession>A0A0U1LY28</accession>
<sequence length="214" mass="24062">MGFWVLFHPLYETPMIRAFPHGLNYPIPDGWLLTRRPSGEPSATAPSDTIGEVWRGFRIGTRILTEVQDHRVTELVLDSQSLICGISCRIFEGSCKEYDDLKALLIRPGFRRLDLALIVGGEGYRDWASFRNGNLTQMLAAARDLEHIALSTTVELDPIVDAEEGGAGHTRNLIPLKSIFPVDKWPRLRHLKLSRFLVLQADVVEFLASLPESL</sequence>
<gene>
    <name evidence="1" type="ORF">PISL3812_05286</name>
</gene>
<dbReference type="AlphaFoldDB" id="A0A0U1LY28"/>
<dbReference type="EMBL" id="CVMT01000004">
    <property type="protein sequence ID" value="CRG88258.1"/>
    <property type="molecule type" value="Genomic_DNA"/>
</dbReference>
<dbReference type="Proteomes" id="UP000054383">
    <property type="component" value="Unassembled WGS sequence"/>
</dbReference>
<organism evidence="1 2">
    <name type="scientific">Talaromyces islandicus</name>
    <name type="common">Penicillium islandicum</name>
    <dbReference type="NCBI Taxonomy" id="28573"/>
    <lineage>
        <taxon>Eukaryota</taxon>
        <taxon>Fungi</taxon>
        <taxon>Dikarya</taxon>
        <taxon>Ascomycota</taxon>
        <taxon>Pezizomycotina</taxon>
        <taxon>Eurotiomycetes</taxon>
        <taxon>Eurotiomycetidae</taxon>
        <taxon>Eurotiales</taxon>
        <taxon>Trichocomaceae</taxon>
        <taxon>Talaromyces</taxon>
        <taxon>Talaromyces sect. Islandici</taxon>
    </lineage>
</organism>
<dbReference type="STRING" id="28573.A0A0U1LY28"/>
<proteinExistence type="predicted"/>
<reference evidence="1 2" key="1">
    <citation type="submission" date="2015-04" db="EMBL/GenBank/DDBJ databases">
        <authorList>
            <person name="Syromyatnikov M.Y."/>
            <person name="Popov V.N."/>
        </authorList>
    </citation>
    <scope>NUCLEOTIDE SEQUENCE [LARGE SCALE GENOMIC DNA]</scope>
    <source>
        <strain evidence="1">WF-38-12</strain>
    </source>
</reference>
<evidence type="ECO:0000313" key="2">
    <source>
        <dbReference type="Proteomes" id="UP000054383"/>
    </source>
</evidence>
<dbReference type="OMA" id="PWNEEVE"/>